<dbReference type="InterPro" id="IPR002481">
    <property type="entry name" value="FUR"/>
</dbReference>
<dbReference type="InterPro" id="IPR036388">
    <property type="entry name" value="WH-like_DNA-bd_sf"/>
</dbReference>
<keyword evidence="1" id="KW-0678">Repressor</keyword>
<dbReference type="PANTHER" id="PTHR33202">
    <property type="entry name" value="ZINC UPTAKE REGULATION PROTEIN"/>
    <property type="match status" value="1"/>
</dbReference>
<evidence type="ECO:0000313" key="2">
    <source>
        <dbReference type="EMBL" id="BDV32862.1"/>
    </source>
</evidence>
<dbReference type="NCBIfam" id="NF045677">
    <property type="entry name" value="FeRespRegIrr"/>
    <property type="match status" value="1"/>
</dbReference>
<dbReference type="Proteomes" id="UP001317629">
    <property type="component" value="Chromosome"/>
</dbReference>
<reference evidence="2 3" key="1">
    <citation type="journal article" date="2023" name="Int. J. Syst. Evol. Microbiol.">
        <title>Methylocystis iwaonis sp. nov., a type II methane-oxidizing bacterium from surface soil of a rice paddy field in Japan, and emended description of the genus Methylocystis (ex Whittenbury et al. 1970) Bowman et al. 1993.</title>
        <authorList>
            <person name="Kaise H."/>
            <person name="Sawadogo J.B."/>
            <person name="Alam M.S."/>
            <person name="Ueno C."/>
            <person name="Dianou D."/>
            <person name="Shinjo R."/>
            <person name="Asakawa S."/>
        </authorList>
    </citation>
    <scope>NUCLEOTIDE SEQUENCE [LARGE SCALE GENOMIC DNA]</scope>
    <source>
        <strain evidence="2 3">SS37A-Re</strain>
    </source>
</reference>
<dbReference type="Gene3D" id="1.10.10.10">
    <property type="entry name" value="Winged helix-like DNA-binding domain superfamily/Winged helix DNA-binding domain"/>
    <property type="match status" value="1"/>
</dbReference>
<proteinExistence type="inferred from homology"/>
<keyword evidence="1" id="KW-0238">DNA-binding</keyword>
<dbReference type="NCBIfam" id="NF045678">
    <property type="entry name" value="TransRegIrrA"/>
    <property type="match status" value="1"/>
</dbReference>
<gene>
    <name evidence="1" type="primary">fur</name>
    <name evidence="2" type="ORF">SS37A_03910</name>
</gene>
<dbReference type="InterPro" id="IPR036390">
    <property type="entry name" value="WH_DNA-bd_sf"/>
</dbReference>
<dbReference type="PANTHER" id="PTHR33202:SF7">
    <property type="entry name" value="FERRIC UPTAKE REGULATION PROTEIN"/>
    <property type="match status" value="1"/>
</dbReference>
<dbReference type="CDD" id="cd07153">
    <property type="entry name" value="Fur_like"/>
    <property type="match status" value="1"/>
</dbReference>
<keyword evidence="1" id="KW-0479">Metal-binding</keyword>
<dbReference type="EMBL" id="AP027142">
    <property type="protein sequence ID" value="BDV32862.1"/>
    <property type="molecule type" value="Genomic_DNA"/>
</dbReference>
<accession>A0ABN6VC97</accession>
<organism evidence="2 3">
    <name type="scientific">Methylocystis iwaonis</name>
    <dbReference type="NCBI Taxonomy" id="2885079"/>
    <lineage>
        <taxon>Bacteria</taxon>
        <taxon>Pseudomonadati</taxon>
        <taxon>Pseudomonadota</taxon>
        <taxon>Alphaproteobacteria</taxon>
        <taxon>Hyphomicrobiales</taxon>
        <taxon>Methylocystaceae</taxon>
        <taxon>Methylocystis</taxon>
    </lineage>
</organism>
<keyword evidence="1" id="KW-0804">Transcription</keyword>
<sequence length="154" mass="17023">MGCPPMDAFVNQPISPGLPERRKPVHDMLVAAGLRPTRQRVALGELLFRGCDRHVTAERLFDEAVAANLSVSLATVYNTLHQFTDAGLLREIAVDGARVYFDTNVSDHHHFLIEEDGELYDISGSNVAVANLPTPPKGLRIDRVDVVVRLRREG</sequence>
<comment type="subcellular location">
    <subcellularLocation>
        <location evidence="1">Cytoplasm</location>
    </subcellularLocation>
</comment>
<comment type="subunit">
    <text evidence="1">Homodimer.</text>
</comment>
<evidence type="ECO:0000256" key="1">
    <source>
        <dbReference type="RuleBase" id="RU364037"/>
    </source>
</evidence>
<keyword evidence="1" id="KW-0805">Transcription regulation</keyword>
<name>A0ABN6VC97_9HYPH</name>
<protein>
    <recommendedName>
        <fullName evidence="1">Ferric uptake regulation protein</fullName>
    </recommendedName>
</protein>
<keyword evidence="1" id="KW-0963">Cytoplasm</keyword>
<comment type="similarity">
    <text evidence="1">Belongs to the Fur family.</text>
</comment>
<evidence type="ECO:0000313" key="3">
    <source>
        <dbReference type="Proteomes" id="UP001317629"/>
    </source>
</evidence>
<keyword evidence="1" id="KW-0862">Zinc</keyword>
<keyword evidence="1" id="KW-0408">Iron</keyword>
<dbReference type="Pfam" id="PF01475">
    <property type="entry name" value="FUR"/>
    <property type="match status" value="1"/>
</dbReference>
<keyword evidence="3" id="KW-1185">Reference proteome</keyword>
<dbReference type="SUPFAM" id="SSF46785">
    <property type="entry name" value="Winged helix' DNA-binding domain"/>
    <property type="match status" value="1"/>
</dbReference>